<dbReference type="InterPro" id="IPR002108">
    <property type="entry name" value="ADF-H"/>
</dbReference>
<protein>
    <submittedName>
        <fullName evidence="9">Twinfilin-1 isoform X2</fullName>
    </submittedName>
</protein>
<dbReference type="Pfam" id="PF00241">
    <property type="entry name" value="Cofilin_ADF"/>
    <property type="match status" value="1"/>
</dbReference>
<dbReference type="GO" id="GO:0010591">
    <property type="term" value="P:regulation of lamellipodium assembly"/>
    <property type="evidence" value="ECO:0007669"/>
    <property type="project" value="TreeGrafter"/>
</dbReference>
<feature type="compositionally biased region" description="Basic residues" evidence="8">
    <location>
        <begin position="222"/>
        <end position="237"/>
    </location>
</feature>
<dbReference type="GO" id="GO:0030016">
    <property type="term" value="C:myofibril"/>
    <property type="evidence" value="ECO:0007669"/>
    <property type="project" value="TreeGrafter"/>
</dbReference>
<keyword evidence="4" id="KW-0677">Repeat</keyword>
<dbReference type="SUPFAM" id="SSF55753">
    <property type="entry name" value="Actin depolymerizing proteins"/>
    <property type="match status" value="2"/>
</dbReference>
<dbReference type="FunFam" id="3.40.20.10:FF:000007">
    <property type="entry name" value="Twinfilin-1 isoform 1"/>
    <property type="match status" value="1"/>
</dbReference>
<dbReference type="OrthoDB" id="10006997at2759"/>
<evidence type="ECO:0000256" key="4">
    <source>
        <dbReference type="ARBA" id="ARBA00022737"/>
    </source>
</evidence>
<dbReference type="AlphaFoldDB" id="A0A6S7HSZ8"/>
<dbReference type="PANTHER" id="PTHR13759">
    <property type="entry name" value="TWINFILIN"/>
    <property type="match status" value="1"/>
</dbReference>
<dbReference type="SMART" id="SM00102">
    <property type="entry name" value="ADF"/>
    <property type="match status" value="1"/>
</dbReference>
<dbReference type="GO" id="GO:0005884">
    <property type="term" value="C:actin filament"/>
    <property type="evidence" value="ECO:0007669"/>
    <property type="project" value="TreeGrafter"/>
</dbReference>
<comment type="caution">
    <text evidence="9">The sequence shown here is derived from an EMBL/GenBank/DDBJ whole genome shotgun (WGS) entry which is preliminary data.</text>
</comment>
<evidence type="ECO:0000256" key="5">
    <source>
        <dbReference type="ARBA" id="ARBA00023203"/>
    </source>
</evidence>
<evidence type="ECO:0000256" key="3">
    <source>
        <dbReference type="ARBA" id="ARBA00022490"/>
    </source>
</evidence>
<evidence type="ECO:0000313" key="10">
    <source>
        <dbReference type="Proteomes" id="UP001152795"/>
    </source>
</evidence>
<dbReference type="GO" id="GO:0051015">
    <property type="term" value="F:actin filament binding"/>
    <property type="evidence" value="ECO:0007669"/>
    <property type="project" value="TreeGrafter"/>
</dbReference>
<feature type="region of interest" description="Disordered" evidence="8">
    <location>
        <begin position="222"/>
        <end position="249"/>
    </location>
</feature>
<evidence type="ECO:0000256" key="6">
    <source>
        <dbReference type="ARBA" id="ARBA00023212"/>
    </source>
</evidence>
<comment type="similarity">
    <text evidence="2">Belongs to the actin-binding proteins ADF family. Twinfilin subfamily.</text>
</comment>
<dbReference type="GO" id="GO:0010976">
    <property type="term" value="P:positive regulation of neuron projection development"/>
    <property type="evidence" value="ECO:0007669"/>
    <property type="project" value="TreeGrafter"/>
</dbReference>
<name>A0A6S7HSZ8_PARCT</name>
<evidence type="ECO:0000256" key="2">
    <source>
        <dbReference type="ARBA" id="ARBA00009557"/>
    </source>
</evidence>
<evidence type="ECO:0000313" key="9">
    <source>
        <dbReference type="EMBL" id="CAB4007537.1"/>
    </source>
</evidence>
<dbReference type="GO" id="GO:0003785">
    <property type="term" value="F:actin monomer binding"/>
    <property type="evidence" value="ECO:0007669"/>
    <property type="project" value="TreeGrafter"/>
</dbReference>
<dbReference type="EMBL" id="CACRXK020005826">
    <property type="protein sequence ID" value="CAB4007537.1"/>
    <property type="molecule type" value="Genomic_DNA"/>
</dbReference>
<evidence type="ECO:0000256" key="7">
    <source>
        <dbReference type="ARBA" id="ARBA00038532"/>
    </source>
</evidence>
<comment type="subunit">
    <text evidence="7">Interacts with G-actin; ADP-actin form.</text>
</comment>
<proteinExistence type="inferred from homology"/>
<dbReference type="InterPro" id="IPR028458">
    <property type="entry name" value="Twinfilin"/>
</dbReference>
<comment type="subcellular location">
    <subcellularLocation>
        <location evidence="1">Cytoplasm</location>
        <location evidence="1">Cytoskeleton</location>
    </subcellularLocation>
</comment>
<dbReference type="Gene3D" id="3.40.20.10">
    <property type="entry name" value="Severin"/>
    <property type="match status" value="2"/>
</dbReference>
<reference evidence="9" key="1">
    <citation type="submission" date="2020-04" db="EMBL/GenBank/DDBJ databases">
        <authorList>
            <person name="Alioto T."/>
            <person name="Alioto T."/>
            <person name="Gomez Garrido J."/>
        </authorList>
    </citation>
    <scope>NUCLEOTIDE SEQUENCE</scope>
    <source>
        <strain evidence="9">A484AB</strain>
    </source>
</reference>
<dbReference type="PROSITE" id="PS51263">
    <property type="entry name" value="ADF_H"/>
    <property type="match status" value="2"/>
</dbReference>
<sequence length="249" mass="28543">MLYAATRATLKSTFGGGHIKDELFATHQADASYQGYLKHLEHLEAPPPLTDAEHELQQVKKSESRSDIGIHTRHSNLPGVNFPISEEALQKLEKLRDKQLTFVQLSVDTEAEQIELRFAGDCSVEEIADKTPEDHPCYSFFLFKHTHEGDYLESIVFIYSMPGYKCSVKERMLYSTCKAPLLAGLEEELKLEIPKKIEIENTEEITEEFLLDQLHPKKILHQPRFAKPKRPQARGARRLLQNKDENSEN</sequence>
<dbReference type="GO" id="GO:0030042">
    <property type="term" value="P:actin filament depolymerization"/>
    <property type="evidence" value="ECO:0007669"/>
    <property type="project" value="TreeGrafter"/>
</dbReference>
<evidence type="ECO:0000256" key="8">
    <source>
        <dbReference type="SAM" id="MobiDB-lite"/>
    </source>
</evidence>
<dbReference type="InterPro" id="IPR029006">
    <property type="entry name" value="ADF-H/Gelsolin-like_dom_sf"/>
</dbReference>
<dbReference type="PANTHER" id="PTHR13759:SF1">
    <property type="entry name" value="TWINFILIN"/>
    <property type="match status" value="1"/>
</dbReference>
<accession>A0A6S7HSZ8</accession>
<keyword evidence="3" id="KW-0963">Cytoplasm</keyword>
<keyword evidence="5" id="KW-0009">Actin-binding</keyword>
<evidence type="ECO:0000256" key="1">
    <source>
        <dbReference type="ARBA" id="ARBA00004245"/>
    </source>
</evidence>
<dbReference type="GO" id="GO:0051016">
    <property type="term" value="P:barbed-end actin filament capping"/>
    <property type="evidence" value="ECO:0007669"/>
    <property type="project" value="TreeGrafter"/>
</dbReference>
<keyword evidence="6" id="KW-0206">Cytoskeleton</keyword>
<dbReference type="CDD" id="cd11284">
    <property type="entry name" value="ADF_Twf-C_like"/>
    <property type="match status" value="1"/>
</dbReference>
<dbReference type="Proteomes" id="UP001152795">
    <property type="component" value="Unassembled WGS sequence"/>
</dbReference>
<keyword evidence="10" id="KW-1185">Reference proteome</keyword>
<organism evidence="9 10">
    <name type="scientific">Paramuricea clavata</name>
    <name type="common">Red gorgonian</name>
    <name type="synonym">Violescent sea-whip</name>
    <dbReference type="NCBI Taxonomy" id="317549"/>
    <lineage>
        <taxon>Eukaryota</taxon>
        <taxon>Metazoa</taxon>
        <taxon>Cnidaria</taxon>
        <taxon>Anthozoa</taxon>
        <taxon>Octocorallia</taxon>
        <taxon>Malacalcyonacea</taxon>
        <taxon>Plexauridae</taxon>
        <taxon>Paramuricea</taxon>
    </lineage>
</organism>
<gene>
    <name evidence="9" type="ORF">PACLA_8A045138</name>
</gene>